<dbReference type="CDD" id="cd05254">
    <property type="entry name" value="dTDP_HR_like_SDR_e"/>
    <property type="match status" value="1"/>
</dbReference>
<name>A0A174EFH3_9BACE</name>
<dbReference type="EMBL" id="JAIWWW010000055">
    <property type="protein sequence ID" value="MCA4525938.1"/>
    <property type="molecule type" value="Genomic_DNA"/>
</dbReference>
<dbReference type="InterPro" id="IPR005913">
    <property type="entry name" value="dTDP_dehydrorham_reduct"/>
</dbReference>
<evidence type="ECO:0000313" key="16">
    <source>
        <dbReference type="Proteomes" id="UP000261210"/>
    </source>
</evidence>
<dbReference type="EMBL" id="WDCP01000082">
    <property type="protein sequence ID" value="KAB6336469.1"/>
    <property type="molecule type" value="Genomic_DNA"/>
</dbReference>
<reference evidence="15" key="1">
    <citation type="submission" date="2017-04" db="EMBL/GenBank/DDBJ databases">
        <title>Function of individual gut microbiota members based on whole genome sequencing of pure cultures obtained from chicken caecum.</title>
        <authorList>
            <person name="Medvecky M."/>
            <person name="Cejkova D."/>
            <person name="Polansky O."/>
            <person name="Karasova D."/>
            <person name="Kubasova T."/>
            <person name="Cizek A."/>
            <person name="Rychlik I."/>
        </authorList>
    </citation>
    <scope>NUCLEOTIDE SEQUENCE [LARGE SCALE GENOMIC DNA]</scope>
    <source>
        <strain evidence="15">An109</strain>
    </source>
</reference>
<dbReference type="EMBL" id="WDEH01000028">
    <property type="protein sequence ID" value="KAB6135817.1"/>
    <property type="molecule type" value="Genomic_DNA"/>
</dbReference>
<comment type="caution">
    <text evidence="14">The sequence shown here is derived from an EMBL/GenBank/DDBJ whole genome shotgun (WGS) entry which is preliminary data.</text>
</comment>
<evidence type="ECO:0000313" key="13">
    <source>
        <dbReference type="EMBL" id="OUQ72126.1"/>
    </source>
</evidence>
<evidence type="ECO:0000313" key="19">
    <source>
        <dbReference type="Proteomes" id="UP000471447"/>
    </source>
</evidence>
<accession>A0A174EFH3</accession>
<dbReference type="EMBL" id="WDCG01000012">
    <property type="protein sequence ID" value="KAB6422951.1"/>
    <property type="molecule type" value="Genomic_DNA"/>
</dbReference>
<evidence type="ECO:0000256" key="6">
    <source>
        <dbReference type="RuleBase" id="RU364082"/>
    </source>
</evidence>
<dbReference type="AlphaFoldDB" id="A0A174EFH3"/>
<evidence type="ECO:0000313" key="10">
    <source>
        <dbReference type="EMBL" id="KAB6336469.1"/>
    </source>
</evidence>
<evidence type="ECO:0000256" key="1">
    <source>
        <dbReference type="ARBA" id="ARBA00004781"/>
    </source>
</evidence>
<dbReference type="PANTHER" id="PTHR10491:SF4">
    <property type="entry name" value="METHIONINE ADENOSYLTRANSFERASE 2 SUBUNIT BETA"/>
    <property type="match status" value="1"/>
</dbReference>
<evidence type="ECO:0000313" key="11">
    <source>
        <dbReference type="EMBL" id="KAB6422951.1"/>
    </source>
</evidence>
<gene>
    <name evidence="14" type="primary">rfbD</name>
    <name evidence="13" type="ORF">B5E52_05390</name>
    <name evidence="14" type="ORF">DXD03_06015</name>
    <name evidence="9" type="ORF">GA424_16295</name>
    <name evidence="8" type="ORF">GA574_17740</name>
    <name evidence="11" type="ORF">GAZ26_12960</name>
    <name evidence="10" type="ORF">GAZ43_22380</name>
    <name evidence="12" type="ORF">LDZ35_22310</name>
</gene>
<dbReference type="Proteomes" id="UP001197958">
    <property type="component" value="Unassembled WGS sequence"/>
</dbReference>
<reference evidence="17 18" key="4">
    <citation type="journal article" date="2019" name="Nat. Med.">
        <title>A library of human gut bacterial isolates paired with longitudinal multiomics data enables mechanistic microbiome research.</title>
        <authorList>
            <person name="Poyet M."/>
            <person name="Groussin M."/>
            <person name="Gibbons S.M."/>
            <person name="Avila-Pacheco J."/>
            <person name="Jiang X."/>
            <person name="Kearney S.M."/>
            <person name="Perrotta A.R."/>
            <person name="Berdy B."/>
            <person name="Zhao S."/>
            <person name="Lieberman T.D."/>
            <person name="Swanson P.K."/>
            <person name="Smith M."/>
            <person name="Roesemann S."/>
            <person name="Alexander J.E."/>
            <person name="Rich S.A."/>
            <person name="Livny J."/>
            <person name="Vlamakis H."/>
            <person name="Clish C."/>
            <person name="Bullock K."/>
            <person name="Deik A."/>
            <person name="Scott J."/>
            <person name="Pierce K.A."/>
            <person name="Xavier R.J."/>
            <person name="Alm E.J."/>
        </authorList>
    </citation>
    <scope>NUCLEOTIDE SEQUENCE [LARGE SCALE GENOMIC DNA]</scope>
    <source>
        <strain evidence="10 18">BIOML-A16</strain>
        <strain evidence="9 20">BIOML-A62</strain>
        <strain evidence="11 19">BIOML-A7</strain>
        <strain evidence="8 17">BIOML-A74</strain>
    </source>
</reference>
<dbReference type="GO" id="GO:0019305">
    <property type="term" value="P:dTDP-rhamnose biosynthetic process"/>
    <property type="evidence" value="ECO:0007669"/>
    <property type="project" value="UniProtKB-UniPathway"/>
</dbReference>
<dbReference type="SUPFAM" id="SSF51735">
    <property type="entry name" value="NAD(P)-binding Rossmann-fold domains"/>
    <property type="match status" value="1"/>
</dbReference>
<dbReference type="Proteomes" id="UP000196036">
    <property type="component" value="Unassembled WGS sequence"/>
</dbReference>
<dbReference type="InterPro" id="IPR029903">
    <property type="entry name" value="RmlD-like-bd"/>
</dbReference>
<evidence type="ECO:0000313" key="12">
    <source>
        <dbReference type="EMBL" id="MCA4525938.1"/>
    </source>
</evidence>
<protein>
    <recommendedName>
        <fullName evidence="4 6">dTDP-4-dehydrorhamnose reductase</fullName>
        <ecNumber evidence="3 6">1.1.1.133</ecNumber>
    </recommendedName>
</protein>
<dbReference type="EC" id="1.1.1.133" evidence="3 6"/>
<evidence type="ECO:0000313" key="15">
    <source>
        <dbReference type="Proteomes" id="UP000196036"/>
    </source>
</evidence>
<dbReference type="GO" id="GO:0005829">
    <property type="term" value="C:cytosol"/>
    <property type="evidence" value="ECO:0007669"/>
    <property type="project" value="TreeGrafter"/>
</dbReference>
<dbReference type="EMBL" id="NFLW01000007">
    <property type="protein sequence ID" value="OUQ72126.1"/>
    <property type="molecule type" value="Genomic_DNA"/>
</dbReference>
<sequence length="288" mass="32272">MRILVTGANGQLGNEMQVLAKENPQHTYYFTDVQELDICDKQAVWTYMAEKQIELVVNCAAYTAVDKAEDNQELAYKLNCEAPKQLASAAQANGAAMIQVSTDYVFDGTAHTPYTEDCNPCPDSVYGTTKLEGEKEVMNHCEQAVVIRTAWLYSIFGNNFVKTMLRLGKERDSLGVVFDQIGTPTYANDLARAIYAIINKGIVRGIYHFSNEGVCSWYDFTVAIHRLAGITTCKVKPLHTAEYPAKANRPAYSVLDKTKIKTTFDIEIPHWEESLKQCLIKLGMKNEE</sequence>
<dbReference type="RefSeq" id="WP_004304426.1">
    <property type="nucleotide sequence ID" value="NZ_CABKPA010000029.1"/>
</dbReference>
<dbReference type="GO" id="GO:0008831">
    <property type="term" value="F:dTDP-4-dehydrorhamnose reductase activity"/>
    <property type="evidence" value="ECO:0007669"/>
    <property type="project" value="UniProtKB-EC"/>
</dbReference>
<dbReference type="EMBL" id="WDES01000034">
    <property type="protein sequence ID" value="KAB6084593.1"/>
    <property type="molecule type" value="Genomic_DNA"/>
</dbReference>
<organism evidence="14 16">
    <name type="scientific">Bacteroides xylanisolvens</name>
    <dbReference type="NCBI Taxonomy" id="371601"/>
    <lineage>
        <taxon>Bacteria</taxon>
        <taxon>Pseudomonadati</taxon>
        <taxon>Bacteroidota</taxon>
        <taxon>Bacteroidia</taxon>
        <taxon>Bacteroidales</taxon>
        <taxon>Bacteroidaceae</taxon>
        <taxon>Bacteroides</taxon>
    </lineage>
</organism>
<dbReference type="InterPro" id="IPR036291">
    <property type="entry name" value="NAD(P)-bd_dom_sf"/>
</dbReference>
<comment type="similarity">
    <text evidence="2 6">Belongs to the dTDP-4-dehydrorhamnose reductase family.</text>
</comment>
<dbReference type="Proteomes" id="UP000261210">
    <property type="component" value="Unassembled WGS sequence"/>
</dbReference>
<dbReference type="Gene3D" id="3.90.25.10">
    <property type="entry name" value="UDP-galactose 4-epimerase, domain 1"/>
    <property type="match status" value="1"/>
</dbReference>
<reference evidence="12" key="5">
    <citation type="submission" date="2023-08" db="EMBL/GenBank/DDBJ databases">
        <title>Mucin Metabolism Genes Underlie the Key Renovations of Bacteroides xylanisolvens Genomes in Captive Great Apes.</title>
        <authorList>
            <person name="Nishida A.H."/>
        </authorList>
    </citation>
    <scope>NUCLEOTIDE SEQUENCE</scope>
    <source>
        <strain evidence="12">P19.10B</strain>
    </source>
</reference>
<dbReference type="PANTHER" id="PTHR10491">
    <property type="entry name" value="DTDP-4-DEHYDRORHAMNOSE REDUCTASE"/>
    <property type="match status" value="1"/>
</dbReference>
<reference evidence="13" key="2">
    <citation type="journal article" date="2018" name="BMC Genomics">
        <title>Whole genome sequencing and function prediction of 133 gut anaerobes isolated from chicken caecum in pure cultures.</title>
        <authorList>
            <person name="Medvecky M."/>
            <person name="Cejkova D."/>
            <person name="Polansky O."/>
            <person name="Karasova D."/>
            <person name="Kubasova T."/>
            <person name="Cizek A."/>
            <person name="Rychlik I."/>
        </authorList>
    </citation>
    <scope>NUCLEOTIDE SEQUENCE</scope>
    <source>
        <strain evidence="13">An109</strain>
    </source>
</reference>
<evidence type="ECO:0000313" key="14">
    <source>
        <dbReference type="EMBL" id="RGK65647.1"/>
    </source>
</evidence>
<evidence type="ECO:0000313" key="18">
    <source>
        <dbReference type="Proteomes" id="UP000438288"/>
    </source>
</evidence>
<dbReference type="Proteomes" id="UP000471447">
    <property type="component" value="Unassembled WGS sequence"/>
</dbReference>
<evidence type="ECO:0000313" key="20">
    <source>
        <dbReference type="Proteomes" id="UP000487596"/>
    </source>
</evidence>
<feature type="domain" description="RmlD-like substrate binding" evidence="7">
    <location>
        <begin position="1"/>
        <end position="281"/>
    </location>
</feature>
<evidence type="ECO:0000259" key="7">
    <source>
        <dbReference type="Pfam" id="PF04321"/>
    </source>
</evidence>
<comment type="function">
    <text evidence="6">Catalyzes the reduction of dTDP-6-deoxy-L-lyxo-4-hexulose to yield dTDP-L-rhamnose.</text>
</comment>
<evidence type="ECO:0000313" key="17">
    <source>
        <dbReference type="Proteomes" id="UP000435059"/>
    </source>
</evidence>
<dbReference type="Pfam" id="PF04321">
    <property type="entry name" value="RmlD_sub_bind"/>
    <property type="match status" value="1"/>
</dbReference>
<dbReference type="EMBL" id="QSQU01000006">
    <property type="protein sequence ID" value="RGK65647.1"/>
    <property type="molecule type" value="Genomic_DNA"/>
</dbReference>
<evidence type="ECO:0000313" key="8">
    <source>
        <dbReference type="EMBL" id="KAB6084593.1"/>
    </source>
</evidence>
<reference evidence="14 16" key="3">
    <citation type="submission" date="2018-08" db="EMBL/GenBank/DDBJ databases">
        <title>A genome reference for cultivated species of the human gut microbiota.</title>
        <authorList>
            <person name="Zou Y."/>
            <person name="Xue W."/>
            <person name="Luo G."/>
        </authorList>
    </citation>
    <scope>NUCLEOTIDE SEQUENCE [LARGE SCALE GENOMIC DNA]</scope>
    <source>
        <strain evidence="14 16">TF10-34</strain>
    </source>
</reference>
<evidence type="ECO:0000256" key="3">
    <source>
        <dbReference type="ARBA" id="ARBA00012929"/>
    </source>
</evidence>
<comment type="pathway">
    <text evidence="1 6">Carbohydrate biosynthesis; dTDP-L-rhamnose biosynthesis.</text>
</comment>
<keyword evidence="6" id="KW-0521">NADP</keyword>
<dbReference type="UniPathway" id="UPA00124"/>
<proteinExistence type="inferred from homology"/>
<evidence type="ECO:0000256" key="4">
    <source>
        <dbReference type="ARBA" id="ARBA00017099"/>
    </source>
</evidence>
<dbReference type="Proteomes" id="UP000438288">
    <property type="component" value="Unassembled WGS sequence"/>
</dbReference>
<dbReference type="Gene3D" id="3.40.50.720">
    <property type="entry name" value="NAD(P)-binding Rossmann-like Domain"/>
    <property type="match status" value="1"/>
</dbReference>
<dbReference type="Proteomes" id="UP000487596">
    <property type="component" value="Unassembled WGS sequence"/>
</dbReference>
<dbReference type="NCBIfam" id="TIGR01214">
    <property type="entry name" value="rmlD"/>
    <property type="match status" value="1"/>
</dbReference>
<dbReference type="Proteomes" id="UP000435059">
    <property type="component" value="Unassembled WGS sequence"/>
</dbReference>
<keyword evidence="17" id="KW-1185">Reference proteome</keyword>
<evidence type="ECO:0000313" key="9">
    <source>
        <dbReference type="EMBL" id="KAB6135817.1"/>
    </source>
</evidence>
<evidence type="ECO:0000256" key="5">
    <source>
        <dbReference type="ARBA" id="ARBA00048200"/>
    </source>
</evidence>
<evidence type="ECO:0000256" key="2">
    <source>
        <dbReference type="ARBA" id="ARBA00010944"/>
    </source>
</evidence>
<keyword evidence="6 14" id="KW-0560">Oxidoreductase</keyword>
<comment type="catalytic activity">
    <reaction evidence="5">
        <text>dTDP-beta-L-rhamnose + NADP(+) = dTDP-4-dehydro-beta-L-rhamnose + NADPH + H(+)</text>
        <dbReference type="Rhea" id="RHEA:21796"/>
        <dbReference type="ChEBI" id="CHEBI:15378"/>
        <dbReference type="ChEBI" id="CHEBI:57510"/>
        <dbReference type="ChEBI" id="CHEBI:57783"/>
        <dbReference type="ChEBI" id="CHEBI:58349"/>
        <dbReference type="ChEBI" id="CHEBI:62830"/>
        <dbReference type="EC" id="1.1.1.133"/>
    </reaction>
</comment>